<evidence type="ECO:0000256" key="2">
    <source>
        <dbReference type="PIRSR" id="PIRSR029681-2"/>
    </source>
</evidence>
<evidence type="ECO:0000313" key="5">
    <source>
        <dbReference type="Proteomes" id="UP000297258"/>
    </source>
</evidence>
<sequence>MPTTNNITKALAALTAMFSTHAAFAADGWFDSASVEIGGANKAQMIRLAGQKDWNKRWLPANGYHLSGYWDFNVAGWRGTEYKDVKGDHQYYAVIGVTPVFRYESDDKLGLFGEAGIGASLFSTVYKNAGNHLSTAFEFADHIGVGYALPNRWEFTARVQHYSNGGIKHPNSGVNWLVMKAAYRF</sequence>
<keyword evidence="5" id="KW-1185">Reference proteome</keyword>
<feature type="site" description="Critical for activity" evidence="2">
    <location>
        <position position="164"/>
    </location>
</feature>
<proteinExistence type="inferred from homology"/>
<keyword evidence="1 4" id="KW-0378">Hydrolase</keyword>
<dbReference type="EMBL" id="SPUM01000105">
    <property type="protein sequence ID" value="TFW30884.1"/>
    <property type="molecule type" value="Genomic_DNA"/>
</dbReference>
<evidence type="ECO:0000256" key="3">
    <source>
        <dbReference type="SAM" id="SignalP"/>
    </source>
</evidence>
<keyword evidence="1" id="KW-0472">Membrane</keyword>
<keyword evidence="3" id="KW-0732">Signal</keyword>
<name>A0A4Y9SWA8_9BURK</name>
<dbReference type="GO" id="GO:0050528">
    <property type="term" value="F:acyloxyacyl hydrolase activity"/>
    <property type="evidence" value="ECO:0007669"/>
    <property type="project" value="UniProtKB-EC"/>
</dbReference>
<reference evidence="4 5" key="1">
    <citation type="submission" date="2019-03" db="EMBL/GenBank/DDBJ databases">
        <title>Draft genome of Massilia hortus sp. nov., a novel bacterial species of the Oxalobacteraceae family.</title>
        <authorList>
            <person name="Peta V."/>
            <person name="Raths R."/>
            <person name="Bucking H."/>
        </authorList>
    </citation>
    <scope>NUCLEOTIDE SEQUENCE [LARGE SCALE GENOMIC DNA]</scope>
    <source>
        <strain evidence="4 5">ONC3</strain>
    </source>
</reference>
<dbReference type="InterPro" id="IPR011250">
    <property type="entry name" value="OMP/PagP_B-barrel"/>
</dbReference>
<accession>A0A4Y9SWA8</accession>
<feature type="chain" id="PRO_5021376334" description="Lipid A deacylase" evidence="3">
    <location>
        <begin position="26"/>
        <end position="185"/>
    </location>
</feature>
<protein>
    <recommendedName>
        <fullName evidence="1">Lipid A deacylase</fullName>
        <ecNumber evidence="1">3.1.1.77</ecNumber>
    </recommendedName>
    <alternativeName>
        <fullName evidence="1">LPS 3-O-deacylase</fullName>
    </alternativeName>
    <alternativeName>
        <fullName evidence="1">Outer membrane enzyme</fullName>
    </alternativeName>
</protein>
<evidence type="ECO:0000256" key="1">
    <source>
        <dbReference type="PIRNR" id="PIRNR029681"/>
    </source>
</evidence>
<dbReference type="EC" id="3.1.1.77" evidence="1"/>
<feature type="signal peptide" evidence="3">
    <location>
        <begin position="1"/>
        <end position="25"/>
    </location>
</feature>
<comment type="subunit">
    <text evidence="1">Homodimer.</text>
</comment>
<dbReference type="Pfam" id="PF09411">
    <property type="entry name" value="PagL"/>
    <property type="match status" value="1"/>
</dbReference>
<dbReference type="Gene3D" id="2.40.160.20">
    <property type="match status" value="1"/>
</dbReference>
<dbReference type="SUPFAM" id="SSF56925">
    <property type="entry name" value="OMPA-like"/>
    <property type="match status" value="1"/>
</dbReference>
<comment type="subcellular location">
    <subcellularLocation>
        <location evidence="1">Cell outer membrane</location>
        <topology evidence="1">Multi-pass membrane protein</topology>
    </subcellularLocation>
</comment>
<gene>
    <name evidence="4" type="ORF">E4O92_15395</name>
</gene>
<comment type="function">
    <text evidence="1">Has lipid A 3-O-deacylase activity. Hydrolyzes the ester bond at the 3 position of lipid A, a bioactive component of lipopolysaccharide (LPS), thereby releasing the primary fatty acyl moiety.</text>
</comment>
<dbReference type="Proteomes" id="UP000297258">
    <property type="component" value="Unassembled WGS sequence"/>
</dbReference>
<organism evidence="4 5">
    <name type="scientific">Massilia horti</name>
    <dbReference type="NCBI Taxonomy" id="2562153"/>
    <lineage>
        <taxon>Bacteria</taxon>
        <taxon>Pseudomonadati</taxon>
        <taxon>Pseudomonadota</taxon>
        <taxon>Betaproteobacteria</taxon>
        <taxon>Burkholderiales</taxon>
        <taxon>Oxalobacteraceae</taxon>
        <taxon>Telluria group</taxon>
        <taxon>Massilia</taxon>
    </lineage>
</organism>
<comment type="caution">
    <text evidence="4">The sequence shown here is derived from an EMBL/GenBank/DDBJ whole genome shotgun (WGS) entry which is preliminary data.</text>
</comment>
<dbReference type="OrthoDB" id="5297282at2"/>
<dbReference type="GO" id="GO:0009279">
    <property type="term" value="C:cell outer membrane"/>
    <property type="evidence" value="ECO:0007669"/>
    <property type="project" value="UniProtKB-SubCell"/>
</dbReference>
<dbReference type="PIRSF" id="PIRSF029681">
    <property type="entry name" value="PagL"/>
    <property type="match status" value="1"/>
</dbReference>
<dbReference type="AlphaFoldDB" id="A0A4Y9SWA8"/>
<comment type="catalytic activity">
    <reaction evidence="1">
        <text>a 3-(acyloxy)acyl derivative of bacterial toxin + H2O = a 3-hydroxyacyl derivative of bacterial toxin + a fatty acid + H(+)</text>
        <dbReference type="Rhea" id="RHEA:12032"/>
        <dbReference type="ChEBI" id="CHEBI:15377"/>
        <dbReference type="ChEBI" id="CHEBI:15378"/>
        <dbReference type="ChEBI" id="CHEBI:28868"/>
        <dbReference type="ChEBI" id="CHEBI:136853"/>
        <dbReference type="ChEBI" id="CHEBI:140675"/>
        <dbReference type="EC" id="3.1.1.77"/>
    </reaction>
</comment>
<keyword evidence="1" id="KW-0998">Cell outer membrane</keyword>
<dbReference type="RefSeq" id="WP_135190621.1">
    <property type="nucleotide sequence ID" value="NZ_SPUM01000105.1"/>
</dbReference>
<dbReference type="InterPro" id="IPR018550">
    <property type="entry name" value="Lipid-A_deacylase-rel"/>
</dbReference>
<comment type="similarity">
    <text evidence="1">Belongs to the PagL family.</text>
</comment>
<evidence type="ECO:0000313" key="4">
    <source>
        <dbReference type="EMBL" id="TFW30884.1"/>
    </source>
</evidence>